<dbReference type="InParanoid" id="A0A0C2WQ78"/>
<keyword evidence="2" id="KW-0472">Membrane</keyword>
<dbReference type="InterPro" id="IPR007312">
    <property type="entry name" value="Phosphoesterase"/>
</dbReference>
<name>A0A0C2WQ78_AMAMK</name>
<dbReference type="Proteomes" id="UP000054549">
    <property type="component" value="Unassembled WGS sequence"/>
</dbReference>
<evidence type="ECO:0000256" key="1">
    <source>
        <dbReference type="ARBA" id="ARBA00022801"/>
    </source>
</evidence>
<keyword evidence="1" id="KW-0378">Hydrolase</keyword>
<protein>
    <recommendedName>
        <fullName evidence="5">Acid phosphatase</fullName>
    </recommendedName>
</protein>
<dbReference type="Pfam" id="PF04185">
    <property type="entry name" value="Phosphoesterase"/>
    <property type="match status" value="1"/>
</dbReference>
<dbReference type="OrthoDB" id="5135119at2759"/>
<sequence>MTNYNAITHPSQPNYVAAVAGTNFGINDDGYYDIPANESSVFDLLENKGLKWKAYNEDIPDSGYTAYSANNGSYVRKHNPAIIFDNIGLNQTRSANVVSAAQFKVDIQNNNVPAYSFYTPNITNDGHNTDGTFAGNWLDGFLKSTIANATFVEDALILITFDESETYTERNQIWTCLIGGVIPQNLKNTTDDTFYTHYSALHTVELNWDLGDLGKGDTNKTLSNVFAFAAPALGYSNVNVTDIPFLNNTITGILTNNSWNATSSGNSSSSSGGSGGSQGNGSVGAVHVPVAAAIFAVLAAFVPYLF</sequence>
<dbReference type="Gene3D" id="3.40.720.10">
    <property type="entry name" value="Alkaline Phosphatase, subunit A"/>
    <property type="match status" value="1"/>
</dbReference>
<accession>A0A0C2WQ78</accession>
<organism evidence="3 4">
    <name type="scientific">Amanita muscaria (strain Koide BX008)</name>
    <dbReference type="NCBI Taxonomy" id="946122"/>
    <lineage>
        <taxon>Eukaryota</taxon>
        <taxon>Fungi</taxon>
        <taxon>Dikarya</taxon>
        <taxon>Basidiomycota</taxon>
        <taxon>Agaricomycotina</taxon>
        <taxon>Agaricomycetes</taxon>
        <taxon>Agaricomycetidae</taxon>
        <taxon>Agaricales</taxon>
        <taxon>Pluteineae</taxon>
        <taxon>Amanitaceae</taxon>
        <taxon>Amanita</taxon>
    </lineage>
</organism>
<dbReference type="GO" id="GO:0016788">
    <property type="term" value="F:hydrolase activity, acting on ester bonds"/>
    <property type="evidence" value="ECO:0007669"/>
    <property type="project" value="InterPro"/>
</dbReference>
<keyword evidence="2" id="KW-1133">Transmembrane helix</keyword>
<dbReference type="PANTHER" id="PTHR31956:SF8">
    <property type="entry name" value="ACID PHOSPHATASE PHOA (AFU_ORTHOLOGUE AFUA_1G03570)"/>
    <property type="match status" value="1"/>
</dbReference>
<proteinExistence type="predicted"/>
<reference evidence="3 4" key="1">
    <citation type="submission" date="2014-04" db="EMBL/GenBank/DDBJ databases">
        <title>Evolutionary Origins and Diversification of the Mycorrhizal Mutualists.</title>
        <authorList>
            <consortium name="DOE Joint Genome Institute"/>
            <consortium name="Mycorrhizal Genomics Consortium"/>
            <person name="Kohler A."/>
            <person name="Kuo A."/>
            <person name="Nagy L.G."/>
            <person name="Floudas D."/>
            <person name="Copeland A."/>
            <person name="Barry K.W."/>
            <person name="Cichocki N."/>
            <person name="Veneault-Fourrey C."/>
            <person name="LaButti K."/>
            <person name="Lindquist E.A."/>
            <person name="Lipzen A."/>
            <person name="Lundell T."/>
            <person name="Morin E."/>
            <person name="Murat C."/>
            <person name="Riley R."/>
            <person name="Ohm R."/>
            <person name="Sun H."/>
            <person name="Tunlid A."/>
            <person name="Henrissat B."/>
            <person name="Grigoriev I.V."/>
            <person name="Hibbett D.S."/>
            <person name="Martin F."/>
        </authorList>
    </citation>
    <scope>NUCLEOTIDE SEQUENCE [LARGE SCALE GENOMIC DNA]</scope>
    <source>
        <strain evidence="3 4">Koide BX008</strain>
    </source>
</reference>
<dbReference type="AlphaFoldDB" id="A0A0C2WQ78"/>
<gene>
    <name evidence="3" type="ORF">M378DRAFT_650193</name>
</gene>
<dbReference type="InterPro" id="IPR017850">
    <property type="entry name" value="Alkaline_phosphatase_core_sf"/>
</dbReference>
<dbReference type="EMBL" id="KN818255">
    <property type="protein sequence ID" value="KIL63817.1"/>
    <property type="molecule type" value="Genomic_DNA"/>
</dbReference>
<dbReference type="PANTHER" id="PTHR31956">
    <property type="entry name" value="NON-SPECIFIC PHOSPHOLIPASE C4-RELATED"/>
    <property type="match status" value="1"/>
</dbReference>
<evidence type="ECO:0000313" key="4">
    <source>
        <dbReference type="Proteomes" id="UP000054549"/>
    </source>
</evidence>
<dbReference type="GO" id="GO:0009395">
    <property type="term" value="P:phospholipid catabolic process"/>
    <property type="evidence" value="ECO:0007669"/>
    <property type="project" value="TreeGrafter"/>
</dbReference>
<evidence type="ECO:0000313" key="3">
    <source>
        <dbReference type="EMBL" id="KIL63817.1"/>
    </source>
</evidence>
<evidence type="ECO:0000256" key="2">
    <source>
        <dbReference type="SAM" id="Phobius"/>
    </source>
</evidence>
<dbReference type="HOGENOM" id="CLU_027977_0_1_1"/>
<dbReference type="STRING" id="946122.A0A0C2WQ78"/>
<feature type="transmembrane region" description="Helical" evidence="2">
    <location>
        <begin position="286"/>
        <end position="305"/>
    </location>
</feature>
<keyword evidence="4" id="KW-1185">Reference proteome</keyword>
<evidence type="ECO:0008006" key="5">
    <source>
        <dbReference type="Google" id="ProtNLM"/>
    </source>
</evidence>
<keyword evidence="2" id="KW-0812">Transmembrane</keyword>